<dbReference type="GO" id="GO:0006355">
    <property type="term" value="P:regulation of DNA-templated transcription"/>
    <property type="evidence" value="ECO:0007669"/>
    <property type="project" value="InterPro"/>
</dbReference>
<keyword evidence="5" id="KW-1185">Reference proteome</keyword>
<evidence type="ECO:0000256" key="1">
    <source>
        <dbReference type="ARBA" id="ARBA00010562"/>
    </source>
</evidence>
<dbReference type="InterPro" id="IPR026262">
    <property type="entry name" value="DinJ"/>
</dbReference>
<comment type="caution">
    <text evidence="4">The sequence shown here is derived from an EMBL/GenBank/DDBJ whole genome shotgun (WGS) entry which is preliminary data.</text>
</comment>
<evidence type="ECO:0000313" key="4">
    <source>
        <dbReference type="EMBL" id="KAE8128325.1"/>
    </source>
</evidence>
<comment type="similarity">
    <text evidence="1">Belongs to the RelB/DinJ antitoxin family.</text>
</comment>
<dbReference type="GO" id="GO:0000987">
    <property type="term" value="F:cis-regulatory region sequence-specific DNA binding"/>
    <property type="evidence" value="ECO:0007669"/>
    <property type="project" value="InterPro"/>
</dbReference>
<keyword evidence="2" id="KW-1277">Toxin-antitoxin system</keyword>
<evidence type="ECO:0000256" key="3">
    <source>
        <dbReference type="SAM" id="MobiDB-lite"/>
    </source>
</evidence>
<dbReference type="GO" id="GO:0015643">
    <property type="term" value="F:toxic substance binding"/>
    <property type="evidence" value="ECO:0007669"/>
    <property type="project" value="InterPro"/>
</dbReference>
<name>A0A5N6S4W6_9BIFI</name>
<dbReference type="GO" id="GO:0006351">
    <property type="term" value="P:DNA-templated transcription"/>
    <property type="evidence" value="ECO:0007669"/>
    <property type="project" value="TreeGrafter"/>
</dbReference>
<dbReference type="OrthoDB" id="9804867at2"/>
<dbReference type="PIRSF" id="PIRSF003108">
    <property type="entry name" value="DinJ"/>
    <property type="match status" value="1"/>
</dbReference>
<gene>
    <name evidence="4" type="ORF">DDE84_05330</name>
</gene>
<evidence type="ECO:0000313" key="5">
    <source>
        <dbReference type="Proteomes" id="UP000325415"/>
    </source>
</evidence>
<dbReference type="PANTHER" id="PTHR38781:SF1">
    <property type="entry name" value="ANTITOXIN DINJ-RELATED"/>
    <property type="match status" value="1"/>
</dbReference>
<dbReference type="InterPro" id="IPR013321">
    <property type="entry name" value="Arc_rbn_hlx_hlx"/>
</dbReference>
<feature type="region of interest" description="Disordered" evidence="3">
    <location>
        <begin position="70"/>
        <end position="90"/>
    </location>
</feature>
<proteinExistence type="inferred from homology"/>
<dbReference type="GeneID" id="78127104"/>
<dbReference type="Pfam" id="PF04221">
    <property type="entry name" value="RelB"/>
    <property type="match status" value="1"/>
</dbReference>
<dbReference type="AlphaFoldDB" id="A0A5N6S4W6"/>
<dbReference type="Gene3D" id="1.10.1220.10">
    <property type="entry name" value="Met repressor-like"/>
    <property type="match status" value="1"/>
</dbReference>
<sequence>MSMTSVTVRLDEATKRDASAVAEKLGTDLSAATRMFYKQIIREQGIPLDLHLAETPNAETIQAINDGRKALSDGEPGHSTPDALFASIGI</sequence>
<evidence type="ECO:0000256" key="2">
    <source>
        <dbReference type="ARBA" id="ARBA00022649"/>
    </source>
</evidence>
<dbReference type="RefSeq" id="WP_152580678.1">
    <property type="nucleotide sequence ID" value="NZ_JALCCS010000019.1"/>
</dbReference>
<dbReference type="EMBL" id="QDAG01000005">
    <property type="protein sequence ID" value="KAE8128325.1"/>
    <property type="molecule type" value="Genomic_DNA"/>
</dbReference>
<dbReference type="InterPro" id="IPR007337">
    <property type="entry name" value="RelB/DinJ"/>
</dbReference>
<dbReference type="NCBIfam" id="TIGR02384">
    <property type="entry name" value="RelB_DinJ"/>
    <property type="match status" value="1"/>
</dbReference>
<dbReference type="PANTHER" id="PTHR38781">
    <property type="entry name" value="ANTITOXIN DINJ-RELATED"/>
    <property type="match status" value="1"/>
</dbReference>
<organism evidence="4 5">
    <name type="scientific">Bifidobacterium tibiigranuli</name>
    <dbReference type="NCBI Taxonomy" id="2172043"/>
    <lineage>
        <taxon>Bacteria</taxon>
        <taxon>Bacillati</taxon>
        <taxon>Actinomycetota</taxon>
        <taxon>Actinomycetes</taxon>
        <taxon>Bifidobacteriales</taxon>
        <taxon>Bifidobacteriaceae</taxon>
        <taxon>Bifidobacterium</taxon>
    </lineage>
</organism>
<protein>
    <submittedName>
        <fullName evidence="4">Type II toxin-antitoxin system RelB/DinJ family antitoxin</fullName>
    </submittedName>
</protein>
<accession>A0A5N6S4W6</accession>
<dbReference type="Proteomes" id="UP000325415">
    <property type="component" value="Unassembled WGS sequence"/>
</dbReference>
<dbReference type="GO" id="GO:0044010">
    <property type="term" value="P:single-species biofilm formation"/>
    <property type="evidence" value="ECO:0007669"/>
    <property type="project" value="InterPro"/>
</dbReference>
<reference evidence="4 5" key="1">
    <citation type="submission" date="2018-04" db="EMBL/GenBank/DDBJ databases">
        <authorList>
            <person name="Eckel V.P."/>
            <person name="Vogel R.F."/>
        </authorList>
    </citation>
    <scope>NUCLEOTIDE SEQUENCE [LARGE SCALE GENOMIC DNA]</scope>
    <source>
        <strain evidence="5">TMW 2.1764</strain>
    </source>
</reference>